<dbReference type="EMBL" id="JAHLJV010000010">
    <property type="protein sequence ID" value="KAK1596783.1"/>
    <property type="molecule type" value="Genomic_DNA"/>
</dbReference>
<reference evidence="2" key="1">
    <citation type="submission" date="2021-06" db="EMBL/GenBank/DDBJ databases">
        <title>Comparative genomics, transcriptomics and evolutionary studies reveal genomic signatures of adaptation to plant cell wall in hemibiotrophic fungi.</title>
        <authorList>
            <consortium name="DOE Joint Genome Institute"/>
            <person name="Baroncelli R."/>
            <person name="Diaz J.F."/>
            <person name="Benocci T."/>
            <person name="Peng M."/>
            <person name="Battaglia E."/>
            <person name="Haridas S."/>
            <person name="Andreopoulos W."/>
            <person name="Labutti K."/>
            <person name="Pangilinan J."/>
            <person name="Floch G.L."/>
            <person name="Makela M.R."/>
            <person name="Henrissat B."/>
            <person name="Grigoriev I.V."/>
            <person name="Crouch J.A."/>
            <person name="De Vries R.P."/>
            <person name="Sukno S.A."/>
            <person name="Thon M.R."/>
        </authorList>
    </citation>
    <scope>NUCLEOTIDE SEQUENCE</scope>
    <source>
        <strain evidence="2">CBS 125086</strain>
    </source>
</reference>
<name>A0AAD8Q6F1_9PEZI</name>
<dbReference type="GeneID" id="85446938"/>
<comment type="caution">
    <text evidence="2">The sequence shown here is derived from an EMBL/GenBank/DDBJ whole genome shotgun (WGS) entry which is preliminary data.</text>
</comment>
<sequence length="162" mass="17308">MGIIAHVDAGTASLSRSSRSQCSAHEPVGPDPSKLSWMSEVRDGRGCALSRSLSKCPRHEIVNQRPLVGLEQVGPLWVRGFQGSGAYCLGYSSSISVRNAVVGRMHSYTAITDMHPLTVESQSTIATNVSVQEAHLPPLLIAPCSESGRVHLKVSTLGFRSV</sequence>
<organism evidence="2 3">
    <name type="scientific">Colletotrichum navitas</name>
    <dbReference type="NCBI Taxonomy" id="681940"/>
    <lineage>
        <taxon>Eukaryota</taxon>
        <taxon>Fungi</taxon>
        <taxon>Dikarya</taxon>
        <taxon>Ascomycota</taxon>
        <taxon>Pezizomycotina</taxon>
        <taxon>Sordariomycetes</taxon>
        <taxon>Hypocreomycetidae</taxon>
        <taxon>Glomerellales</taxon>
        <taxon>Glomerellaceae</taxon>
        <taxon>Colletotrichum</taxon>
        <taxon>Colletotrichum graminicola species complex</taxon>
    </lineage>
</organism>
<feature type="region of interest" description="Disordered" evidence="1">
    <location>
        <begin position="16"/>
        <end position="35"/>
    </location>
</feature>
<gene>
    <name evidence="2" type="ORF">LY79DRAFT_656859</name>
</gene>
<dbReference type="RefSeq" id="XP_060417620.1">
    <property type="nucleotide sequence ID" value="XM_060562698.1"/>
</dbReference>
<dbReference type="Proteomes" id="UP001230504">
    <property type="component" value="Unassembled WGS sequence"/>
</dbReference>
<evidence type="ECO:0000256" key="1">
    <source>
        <dbReference type="SAM" id="MobiDB-lite"/>
    </source>
</evidence>
<protein>
    <submittedName>
        <fullName evidence="2">Uncharacterized protein</fullName>
    </submittedName>
</protein>
<accession>A0AAD8Q6F1</accession>
<evidence type="ECO:0000313" key="3">
    <source>
        <dbReference type="Proteomes" id="UP001230504"/>
    </source>
</evidence>
<evidence type="ECO:0000313" key="2">
    <source>
        <dbReference type="EMBL" id="KAK1596783.1"/>
    </source>
</evidence>
<keyword evidence="3" id="KW-1185">Reference proteome</keyword>
<proteinExistence type="predicted"/>
<dbReference type="AlphaFoldDB" id="A0AAD8Q6F1"/>